<feature type="region of interest" description="Disordered" evidence="1">
    <location>
        <begin position="1"/>
        <end position="120"/>
    </location>
</feature>
<organism evidence="2 3">
    <name type="scientific">Nocardioides daphniae</name>
    <dbReference type="NCBI Taxonomy" id="402297"/>
    <lineage>
        <taxon>Bacteria</taxon>
        <taxon>Bacillati</taxon>
        <taxon>Actinomycetota</taxon>
        <taxon>Actinomycetes</taxon>
        <taxon>Propionibacteriales</taxon>
        <taxon>Nocardioidaceae</taxon>
        <taxon>Nocardioides</taxon>
    </lineage>
</organism>
<evidence type="ECO:0000313" key="2">
    <source>
        <dbReference type="EMBL" id="GGD20804.1"/>
    </source>
</evidence>
<name>A0ABQ1QBT1_9ACTN</name>
<evidence type="ECO:0000256" key="1">
    <source>
        <dbReference type="SAM" id="MobiDB-lite"/>
    </source>
</evidence>
<accession>A0ABQ1QBT1</accession>
<gene>
    <name evidence="2" type="ORF">GCM10007231_19940</name>
</gene>
<proteinExistence type="predicted"/>
<comment type="caution">
    <text evidence="2">The sequence shown here is derived from an EMBL/GenBank/DDBJ whole genome shotgun (WGS) entry which is preliminary data.</text>
</comment>
<sequence>MHHRAVGDHVGDRAATPDDSQPLLRAGRHPDGRRFLKGFASSPSADNAVLRSPTPIQHLNQRSSLAPLTEDREDLARLDGKRESRDQDALPPDGPLSHDQVHNVQACSGHFSPARLLPPL</sequence>
<dbReference type="EMBL" id="BMCK01000003">
    <property type="protein sequence ID" value="GGD20804.1"/>
    <property type="molecule type" value="Genomic_DNA"/>
</dbReference>
<protein>
    <submittedName>
        <fullName evidence="2">Uncharacterized protein</fullName>
    </submittedName>
</protein>
<dbReference type="Proteomes" id="UP000630594">
    <property type="component" value="Unassembled WGS sequence"/>
</dbReference>
<feature type="compositionally biased region" description="Basic and acidic residues" evidence="1">
    <location>
        <begin position="74"/>
        <end position="88"/>
    </location>
</feature>
<keyword evidence="3" id="KW-1185">Reference proteome</keyword>
<feature type="compositionally biased region" description="Polar residues" evidence="1">
    <location>
        <begin position="54"/>
        <end position="66"/>
    </location>
</feature>
<evidence type="ECO:0000313" key="3">
    <source>
        <dbReference type="Proteomes" id="UP000630594"/>
    </source>
</evidence>
<reference evidence="3" key="1">
    <citation type="journal article" date="2019" name="Int. J. Syst. Evol. Microbiol.">
        <title>The Global Catalogue of Microorganisms (GCM) 10K type strain sequencing project: providing services to taxonomists for standard genome sequencing and annotation.</title>
        <authorList>
            <consortium name="The Broad Institute Genomics Platform"/>
            <consortium name="The Broad Institute Genome Sequencing Center for Infectious Disease"/>
            <person name="Wu L."/>
            <person name="Ma J."/>
        </authorList>
    </citation>
    <scope>NUCLEOTIDE SEQUENCE [LARGE SCALE GENOMIC DNA]</scope>
    <source>
        <strain evidence="3">CCM 7403</strain>
    </source>
</reference>
<feature type="compositionally biased region" description="Basic and acidic residues" evidence="1">
    <location>
        <begin position="1"/>
        <end position="16"/>
    </location>
</feature>